<sequence>MDGLIISSVFDKPLTSLLPLHVFIRLFILLFIALIASTEGGGLRD</sequence>
<feature type="transmembrane region" description="Helical" evidence="1">
    <location>
        <begin position="17"/>
        <end position="36"/>
    </location>
</feature>
<dbReference type="AlphaFoldDB" id="A0A3P8B2K8"/>
<evidence type="ECO:0000313" key="3">
    <source>
        <dbReference type="Proteomes" id="UP000269396"/>
    </source>
</evidence>
<protein>
    <submittedName>
        <fullName evidence="2">Uncharacterized protein</fullName>
    </submittedName>
</protein>
<keyword evidence="1" id="KW-0472">Membrane</keyword>
<evidence type="ECO:0000313" key="2">
    <source>
        <dbReference type="EMBL" id="VDO66925.1"/>
    </source>
</evidence>
<accession>A0A3P8B2K8</accession>
<dbReference type="Proteomes" id="UP000269396">
    <property type="component" value="Unassembled WGS sequence"/>
</dbReference>
<name>A0A3P8B2K8_9TREM</name>
<organism evidence="2 3">
    <name type="scientific">Schistosoma mattheei</name>
    <dbReference type="NCBI Taxonomy" id="31246"/>
    <lineage>
        <taxon>Eukaryota</taxon>
        <taxon>Metazoa</taxon>
        <taxon>Spiralia</taxon>
        <taxon>Lophotrochozoa</taxon>
        <taxon>Platyhelminthes</taxon>
        <taxon>Trematoda</taxon>
        <taxon>Digenea</taxon>
        <taxon>Strigeidida</taxon>
        <taxon>Schistosomatoidea</taxon>
        <taxon>Schistosomatidae</taxon>
        <taxon>Schistosoma</taxon>
    </lineage>
</organism>
<reference evidence="2 3" key="1">
    <citation type="submission" date="2018-11" db="EMBL/GenBank/DDBJ databases">
        <authorList>
            <consortium name="Pathogen Informatics"/>
        </authorList>
    </citation>
    <scope>NUCLEOTIDE SEQUENCE [LARGE SCALE GENOMIC DNA]</scope>
    <source>
        <strain>Denwood</strain>
        <strain evidence="3">Zambia</strain>
    </source>
</reference>
<gene>
    <name evidence="2" type="ORF">SMTD_LOCUS46</name>
</gene>
<dbReference type="EMBL" id="UZAL01000032">
    <property type="protein sequence ID" value="VDO66925.1"/>
    <property type="molecule type" value="Genomic_DNA"/>
</dbReference>
<keyword evidence="3" id="KW-1185">Reference proteome</keyword>
<proteinExistence type="predicted"/>
<keyword evidence="1" id="KW-1133">Transmembrane helix</keyword>
<evidence type="ECO:0000256" key="1">
    <source>
        <dbReference type="SAM" id="Phobius"/>
    </source>
</evidence>
<keyword evidence="1" id="KW-0812">Transmembrane</keyword>